<keyword evidence="2" id="KW-1185">Reference proteome</keyword>
<dbReference type="AlphaFoldDB" id="A0A928VJP6"/>
<reference evidence="1" key="1">
    <citation type="submission" date="2020-10" db="EMBL/GenBank/DDBJ databases">
        <authorList>
            <person name="Castelo-Branco R."/>
            <person name="Eusebio N."/>
            <person name="Adriana R."/>
            <person name="Vieira A."/>
            <person name="Brugerolle De Fraissinette N."/>
            <person name="Rezende De Castro R."/>
            <person name="Schneider M.P."/>
            <person name="Vasconcelos V."/>
            <person name="Leao P.N."/>
        </authorList>
    </citation>
    <scope>NUCLEOTIDE SEQUENCE</scope>
    <source>
        <strain evidence="1">LEGE 11480</strain>
    </source>
</reference>
<proteinExistence type="predicted"/>
<protein>
    <submittedName>
        <fullName evidence="1">Uncharacterized protein</fullName>
    </submittedName>
</protein>
<dbReference type="RefSeq" id="WP_264323710.1">
    <property type="nucleotide sequence ID" value="NZ_JADEXQ010000008.1"/>
</dbReference>
<dbReference type="EMBL" id="JADEXQ010000008">
    <property type="protein sequence ID" value="MBE9028887.1"/>
    <property type="molecule type" value="Genomic_DNA"/>
</dbReference>
<comment type="caution">
    <text evidence="1">The sequence shown here is derived from an EMBL/GenBank/DDBJ whole genome shotgun (WGS) entry which is preliminary data.</text>
</comment>
<accession>A0A928VJP6</accession>
<name>A0A928VJP6_9CYAN</name>
<evidence type="ECO:0000313" key="1">
    <source>
        <dbReference type="EMBL" id="MBE9028887.1"/>
    </source>
</evidence>
<dbReference type="Proteomes" id="UP000625316">
    <property type="component" value="Unassembled WGS sequence"/>
</dbReference>
<organism evidence="1 2">
    <name type="scientific">Romeriopsis navalis LEGE 11480</name>
    <dbReference type="NCBI Taxonomy" id="2777977"/>
    <lineage>
        <taxon>Bacteria</taxon>
        <taxon>Bacillati</taxon>
        <taxon>Cyanobacteriota</taxon>
        <taxon>Cyanophyceae</taxon>
        <taxon>Leptolyngbyales</taxon>
        <taxon>Leptolyngbyaceae</taxon>
        <taxon>Romeriopsis</taxon>
        <taxon>Romeriopsis navalis</taxon>
    </lineage>
</organism>
<sequence length="194" mass="21657">MSNIVPNATPTTKLTKDAQMEAERMQDVVLLLERLAAHDETTVRLIMDCLYDIGSVHFANQKLPNPALNKLMRGMSRMSKPVFRLFAVKWFQKYCPQLIADWLYTVATFQVQQPIEIPPETIDVMQQLEVSQRQVRALQTKVKCLTGVAVGLVLILGGTIATSSNLIPGTFAGQPVPKQSVRPVKMRLADQLVP</sequence>
<evidence type="ECO:0000313" key="2">
    <source>
        <dbReference type="Proteomes" id="UP000625316"/>
    </source>
</evidence>
<gene>
    <name evidence="1" type="ORF">IQ266_03815</name>
</gene>